<reference evidence="2 3" key="1">
    <citation type="submission" date="2016-11" db="EMBL/GenBank/DDBJ databases">
        <title>Mixed transmission modes and dynamic genome evolution in an obligate animal-bacterial symbiosis.</title>
        <authorList>
            <person name="Russell S.L."/>
            <person name="Corbett-Detig R.B."/>
            <person name="Cavanaugh C.M."/>
        </authorList>
    </citation>
    <scope>NUCLEOTIDE SEQUENCE [LARGE SCALE GENOMIC DNA]</scope>
    <source>
        <strain evidence="2">Sp-SM6</strain>
    </source>
</reference>
<protein>
    <recommendedName>
        <fullName evidence="4">PKD/Chitinase domain-containing protein</fullName>
    </recommendedName>
</protein>
<dbReference type="InterPro" id="IPR013783">
    <property type="entry name" value="Ig-like_fold"/>
</dbReference>
<dbReference type="Gene3D" id="2.60.40.10">
    <property type="entry name" value="Immunoglobulins"/>
    <property type="match status" value="2"/>
</dbReference>
<dbReference type="GO" id="GO:0016020">
    <property type="term" value="C:membrane"/>
    <property type="evidence" value="ECO:0007669"/>
    <property type="project" value="TreeGrafter"/>
</dbReference>
<dbReference type="EMBL" id="MPRK01000025">
    <property type="protein sequence ID" value="OOZ42593.1"/>
    <property type="molecule type" value="Genomic_DNA"/>
</dbReference>
<dbReference type="PANTHER" id="PTHR46182">
    <property type="entry name" value="FI19480P1"/>
    <property type="match status" value="1"/>
</dbReference>
<dbReference type="Pfam" id="PF22352">
    <property type="entry name" value="K319L-like_PKD"/>
    <property type="match status" value="2"/>
</dbReference>
<organism evidence="2 3">
    <name type="scientific">Solemya elarraichensis gill symbiont</name>
    <dbReference type="NCBI Taxonomy" id="1918949"/>
    <lineage>
        <taxon>Bacteria</taxon>
        <taxon>Pseudomonadati</taxon>
        <taxon>Pseudomonadota</taxon>
        <taxon>Gammaproteobacteria</taxon>
        <taxon>sulfur-oxidizing symbionts</taxon>
    </lineage>
</organism>
<name>A0A1T2LBW5_9GAMM</name>
<evidence type="ECO:0000313" key="3">
    <source>
        <dbReference type="Proteomes" id="UP000190198"/>
    </source>
</evidence>
<dbReference type="PANTHER" id="PTHR46182:SF2">
    <property type="entry name" value="FI19480P1"/>
    <property type="match status" value="1"/>
</dbReference>
<proteinExistence type="predicted"/>
<dbReference type="InterPro" id="IPR035986">
    <property type="entry name" value="PKD_dom_sf"/>
</dbReference>
<dbReference type="Proteomes" id="UP000190198">
    <property type="component" value="Unassembled WGS sequence"/>
</dbReference>
<evidence type="ECO:0000256" key="1">
    <source>
        <dbReference type="SAM" id="MobiDB-lite"/>
    </source>
</evidence>
<keyword evidence="3" id="KW-1185">Reference proteome</keyword>
<gene>
    <name evidence="2" type="ORF">BOW52_02500</name>
</gene>
<comment type="caution">
    <text evidence="2">The sequence shown here is derived from an EMBL/GenBank/DDBJ whole genome shotgun (WGS) entry which is preliminary data.</text>
</comment>
<feature type="region of interest" description="Disordered" evidence="1">
    <location>
        <begin position="140"/>
        <end position="165"/>
    </location>
</feature>
<dbReference type="GO" id="GO:0031410">
    <property type="term" value="C:cytoplasmic vesicle"/>
    <property type="evidence" value="ECO:0007669"/>
    <property type="project" value="TreeGrafter"/>
</dbReference>
<sequence length="300" mass="30410">MNTSDQNSYSYMNLILCLAVMLLMLTACGGGGGGGTTPPANIIPNAVAGGDQQVTEGDSVTLDGTASSDADGTINGYAWLQISGTSVGSLNDAGEGKVSFTAPNGDHDLTFRLTVTDNDSANDTDTVNVAVSAQSVSNLAPTANAGDDVSADEGDAVSLDGRASSDSDGTIDYYQWSLFSKDTGESDPVLTDATSAEATATLPGAMAVDTVYTYKLTVTDNLGATNSDYVDIIANANPVAGQTVSGSIAIPPGSRVDIDTLDPHDTLVPDNDTIGTAQSMPNPAVIGGYSSNPDFGNPDD</sequence>
<evidence type="ECO:0008006" key="4">
    <source>
        <dbReference type="Google" id="ProtNLM"/>
    </source>
</evidence>
<feature type="region of interest" description="Disordered" evidence="1">
    <location>
        <begin position="275"/>
        <end position="300"/>
    </location>
</feature>
<dbReference type="SUPFAM" id="SSF49299">
    <property type="entry name" value="PKD domain"/>
    <property type="match status" value="1"/>
</dbReference>
<dbReference type="InterPro" id="IPR029865">
    <property type="entry name" value="KIAA0319-like"/>
</dbReference>
<evidence type="ECO:0000313" key="2">
    <source>
        <dbReference type="EMBL" id="OOZ42593.1"/>
    </source>
</evidence>
<dbReference type="AlphaFoldDB" id="A0A1T2LBW5"/>
<accession>A0A1T2LBW5</accession>